<evidence type="ECO:0000256" key="2">
    <source>
        <dbReference type="ARBA" id="ARBA00023157"/>
    </source>
</evidence>
<evidence type="ECO:0000313" key="8">
    <source>
        <dbReference type="Proteomes" id="UP000005408"/>
    </source>
</evidence>
<keyword evidence="5" id="KW-1133">Transmembrane helix</keyword>
<evidence type="ECO:0000256" key="1">
    <source>
        <dbReference type="ARBA" id="ARBA00022837"/>
    </source>
</evidence>
<feature type="compositionally biased region" description="Polar residues" evidence="4">
    <location>
        <begin position="262"/>
        <end position="271"/>
    </location>
</feature>
<feature type="domain" description="Sushi" evidence="6">
    <location>
        <begin position="44"/>
        <end position="111"/>
    </location>
</feature>
<feature type="region of interest" description="Disordered" evidence="4">
    <location>
        <begin position="230"/>
        <end position="349"/>
    </location>
</feature>
<dbReference type="EnsemblMetazoa" id="G35211.7">
    <property type="protein sequence ID" value="G35211.7:cds"/>
    <property type="gene ID" value="G35211"/>
</dbReference>
<sequence length="544" mass="62002">MLRVYTIICGTRLVLLSVFNLLIDSSYETYLAYSSKLYSPDNMTLCPELAKEYNIITIANMNSLQLSTYDRQPGTRVQVSCLSNTFKVLGPSSLTCLRNGTWDKEVPKCVSRKEYIASQMKPKTTVSPVKPQEGAAQGASSASSIDSSLAVFSGNLVPYIITVCVLAIMFLSLVFILTYLVRMRKIVNRKINEIEEKDRRPAHVRAVDSLRSLQSGSATIYDYFRHTDSPTLSASTSSQSTTHRSKYESQWDRPGASPLYNDDQQNTQRASSLYDEDQTNRQRANSMYDEGQQNRRENASLGRDYVYSNIGSRFKRQKEENSSQGAYLNSGFQGREGYSNGPQGVYGHYDPRVKRARSHEILKTAYSNSYGERFRRENDRDTSQRRKTQTHSPSSSQKMNSISLTVLLLCLFAISIAAGWWVEGEVDLFIAKAKVGFLFKGRRKRHIAEEQVFNVVMFMVNEKTGSRFRLNPCDYALYDQDDDFTVTPKDFDIIFSKMDKSKHILVEQLFRELDMDNDQKISLTEFEEKEGLVFSKKTCLIDVL</sequence>
<dbReference type="SUPFAM" id="SSF47473">
    <property type="entry name" value="EF-hand"/>
    <property type="match status" value="1"/>
</dbReference>
<keyword evidence="5" id="KW-0472">Membrane</keyword>
<evidence type="ECO:0000313" key="7">
    <source>
        <dbReference type="EnsemblMetazoa" id="G35211.7:cds"/>
    </source>
</evidence>
<feature type="transmembrane region" description="Helical" evidence="5">
    <location>
        <begin position="402"/>
        <end position="422"/>
    </location>
</feature>
<dbReference type="InterPro" id="IPR035976">
    <property type="entry name" value="Sushi/SCR/CCP_sf"/>
</dbReference>
<dbReference type="InterPro" id="IPR018247">
    <property type="entry name" value="EF_Hand_1_Ca_BS"/>
</dbReference>
<name>A0A8W8MNM7_MAGGI</name>
<proteinExistence type="predicted"/>
<keyword evidence="5" id="KW-0812">Transmembrane</keyword>
<feature type="region of interest" description="Disordered" evidence="4">
    <location>
        <begin position="372"/>
        <end position="397"/>
    </location>
</feature>
<dbReference type="InterPro" id="IPR000436">
    <property type="entry name" value="Sushi_SCR_CCP_dom"/>
</dbReference>
<keyword evidence="2" id="KW-1015">Disulfide bond</keyword>
<protein>
    <recommendedName>
        <fullName evidence="6">Sushi domain-containing protein</fullName>
    </recommendedName>
</protein>
<dbReference type="PROSITE" id="PS50923">
    <property type="entry name" value="SUSHI"/>
    <property type="match status" value="1"/>
</dbReference>
<dbReference type="SUPFAM" id="SSF57535">
    <property type="entry name" value="Complement control module/SCR domain"/>
    <property type="match status" value="1"/>
</dbReference>
<feature type="compositionally biased region" description="Basic and acidic residues" evidence="4">
    <location>
        <begin position="372"/>
        <end position="384"/>
    </location>
</feature>
<dbReference type="Gene3D" id="2.10.70.10">
    <property type="entry name" value="Complement Module, domain 1"/>
    <property type="match status" value="1"/>
</dbReference>
<feature type="transmembrane region" description="Helical" evidence="5">
    <location>
        <begin position="156"/>
        <end position="181"/>
    </location>
</feature>
<dbReference type="SMART" id="SM00032">
    <property type="entry name" value="CCP"/>
    <property type="match status" value="1"/>
</dbReference>
<reference evidence="7" key="1">
    <citation type="submission" date="2022-08" db="UniProtKB">
        <authorList>
            <consortium name="EnsemblMetazoa"/>
        </authorList>
    </citation>
    <scope>IDENTIFICATION</scope>
    <source>
        <strain evidence="7">05x7-T-G4-1.051#20</strain>
    </source>
</reference>
<evidence type="ECO:0000256" key="4">
    <source>
        <dbReference type="SAM" id="MobiDB-lite"/>
    </source>
</evidence>
<feature type="compositionally biased region" description="Polar residues" evidence="4">
    <location>
        <begin position="322"/>
        <end position="332"/>
    </location>
</feature>
<evidence type="ECO:0000256" key="5">
    <source>
        <dbReference type="SAM" id="Phobius"/>
    </source>
</evidence>
<accession>A0A8W8MNM7</accession>
<dbReference type="CDD" id="cd00033">
    <property type="entry name" value="CCP"/>
    <property type="match status" value="1"/>
</dbReference>
<dbReference type="AlphaFoldDB" id="A0A8W8MNM7"/>
<evidence type="ECO:0000256" key="3">
    <source>
        <dbReference type="PROSITE-ProRule" id="PRU00302"/>
    </source>
</evidence>
<dbReference type="Gene3D" id="1.10.238.10">
    <property type="entry name" value="EF-hand"/>
    <property type="match status" value="1"/>
</dbReference>
<dbReference type="Proteomes" id="UP000005408">
    <property type="component" value="Unassembled WGS sequence"/>
</dbReference>
<feature type="compositionally biased region" description="Low complexity" evidence="4">
    <location>
        <begin position="230"/>
        <end position="242"/>
    </location>
</feature>
<comment type="caution">
    <text evidence="3">Lacks conserved residue(s) required for the propagation of feature annotation.</text>
</comment>
<dbReference type="PROSITE" id="PS00018">
    <property type="entry name" value="EF_HAND_1"/>
    <property type="match status" value="1"/>
</dbReference>
<keyword evidence="3" id="KW-0768">Sushi</keyword>
<organism evidence="7 8">
    <name type="scientific">Magallana gigas</name>
    <name type="common">Pacific oyster</name>
    <name type="synonym">Crassostrea gigas</name>
    <dbReference type="NCBI Taxonomy" id="29159"/>
    <lineage>
        <taxon>Eukaryota</taxon>
        <taxon>Metazoa</taxon>
        <taxon>Spiralia</taxon>
        <taxon>Lophotrochozoa</taxon>
        <taxon>Mollusca</taxon>
        <taxon>Bivalvia</taxon>
        <taxon>Autobranchia</taxon>
        <taxon>Pteriomorphia</taxon>
        <taxon>Ostreida</taxon>
        <taxon>Ostreoidea</taxon>
        <taxon>Ostreidae</taxon>
        <taxon>Magallana</taxon>
    </lineage>
</organism>
<dbReference type="Pfam" id="PF00084">
    <property type="entry name" value="Sushi"/>
    <property type="match status" value="1"/>
</dbReference>
<dbReference type="InterPro" id="IPR011992">
    <property type="entry name" value="EF-hand-dom_pair"/>
</dbReference>
<keyword evidence="8" id="KW-1185">Reference proteome</keyword>
<evidence type="ECO:0000259" key="6">
    <source>
        <dbReference type="PROSITE" id="PS50923"/>
    </source>
</evidence>
<keyword evidence="1" id="KW-0106">Calcium</keyword>